<evidence type="ECO:0000256" key="13">
    <source>
        <dbReference type="RuleBase" id="RU363051"/>
    </source>
</evidence>
<protein>
    <recommendedName>
        <fullName evidence="13">Peroxidase</fullName>
        <ecNumber evidence="13">1.11.1.-</ecNumber>
    </recommendedName>
</protein>
<dbReference type="PANTHER" id="PTHR31356">
    <property type="entry name" value="THYLAKOID LUMENAL 29 KDA PROTEIN, CHLOROPLASTIC-RELATED"/>
    <property type="match status" value="1"/>
</dbReference>
<dbReference type="PROSITE" id="PS50873">
    <property type="entry name" value="PEROXIDASE_4"/>
    <property type="match status" value="1"/>
</dbReference>
<evidence type="ECO:0000256" key="2">
    <source>
        <dbReference type="ARBA" id="ARBA00004305"/>
    </source>
</evidence>
<reference evidence="16 17" key="1">
    <citation type="submission" date="2021-02" db="EMBL/GenBank/DDBJ databases">
        <title>Variation within the Batrachochytrium salamandrivorans European outbreak.</title>
        <authorList>
            <person name="Kelly M."/>
            <person name="Pasmans F."/>
            <person name="Shea T.P."/>
            <person name="Munoz J.F."/>
            <person name="Carranza S."/>
            <person name="Cuomo C.A."/>
            <person name="Martel A."/>
        </authorList>
    </citation>
    <scope>NUCLEOTIDE SEQUENCE [LARGE SCALE GENOMIC DNA]</scope>
    <source>
        <strain evidence="16 17">AMFP18/2</strain>
    </source>
</reference>
<dbReference type="CDD" id="cd00691">
    <property type="entry name" value="ascorbate_peroxidase"/>
    <property type="match status" value="1"/>
</dbReference>
<accession>A0ABQ8FEN0</accession>
<dbReference type="InterPro" id="IPR044831">
    <property type="entry name" value="Ccp1-like"/>
</dbReference>
<evidence type="ECO:0000313" key="17">
    <source>
        <dbReference type="Proteomes" id="UP001648503"/>
    </source>
</evidence>
<evidence type="ECO:0000256" key="6">
    <source>
        <dbReference type="ARBA" id="ARBA00022617"/>
    </source>
</evidence>
<evidence type="ECO:0000256" key="8">
    <source>
        <dbReference type="ARBA" id="ARBA00022946"/>
    </source>
</evidence>
<keyword evidence="8" id="KW-0809">Transit peptide</keyword>
<dbReference type="SUPFAM" id="SSF48113">
    <property type="entry name" value="Heme-dependent peroxidases"/>
    <property type="match status" value="1"/>
</dbReference>
<comment type="subcellular location">
    <subcellularLocation>
        <location evidence="3">Mitochondrion intermembrane space</location>
    </subcellularLocation>
    <subcellularLocation>
        <location evidence="2">Mitochondrion matrix</location>
    </subcellularLocation>
</comment>
<dbReference type="InterPro" id="IPR019794">
    <property type="entry name" value="Peroxidases_AS"/>
</dbReference>
<dbReference type="PROSITE" id="PS00435">
    <property type="entry name" value="PEROXIDASE_1"/>
    <property type="match status" value="1"/>
</dbReference>
<keyword evidence="6" id="KW-0349">Heme</keyword>
<evidence type="ECO:0000256" key="1">
    <source>
        <dbReference type="ARBA" id="ARBA00003917"/>
    </source>
</evidence>
<feature type="region of interest" description="Disordered" evidence="14">
    <location>
        <begin position="40"/>
        <end position="61"/>
    </location>
</feature>
<evidence type="ECO:0000256" key="11">
    <source>
        <dbReference type="ARBA" id="ARBA00023128"/>
    </source>
</evidence>
<evidence type="ECO:0000256" key="10">
    <source>
        <dbReference type="ARBA" id="ARBA00023004"/>
    </source>
</evidence>
<keyword evidence="11" id="KW-0496">Mitochondrion</keyword>
<organism evidence="16 17">
    <name type="scientific">Batrachochytrium salamandrivorans</name>
    <dbReference type="NCBI Taxonomy" id="1357716"/>
    <lineage>
        <taxon>Eukaryota</taxon>
        <taxon>Fungi</taxon>
        <taxon>Fungi incertae sedis</taxon>
        <taxon>Chytridiomycota</taxon>
        <taxon>Chytridiomycota incertae sedis</taxon>
        <taxon>Chytridiomycetes</taxon>
        <taxon>Rhizophydiales</taxon>
        <taxon>Rhizophydiales incertae sedis</taxon>
        <taxon>Batrachochytrium</taxon>
    </lineage>
</organism>
<dbReference type="PRINTS" id="PR00458">
    <property type="entry name" value="PEROXIDASE"/>
</dbReference>
<evidence type="ECO:0000256" key="9">
    <source>
        <dbReference type="ARBA" id="ARBA00023002"/>
    </source>
</evidence>
<evidence type="ECO:0000259" key="15">
    <source>
        <dbReference type="PROSITE" id="PS50873"/>
    </source>
</evidence>
<comment type="caution">
    <text evidence="16">The sequence shown here is derived from an EMBL/GenBank/DDBJ whole genome shotgun (WGS) entry which is preliminary data.</text>
</comment>
<keyword evidence="5 13" id="KW-0575">Peroxidase</keyword>
<evidence type="ECO:0000256" key="4">
    <source>
        <dbReference type="ARBA" id="ARBA00005997"/>
    </source>
</evidence>
<dbReference type="PROSITE" id="PS00436">
    <property type="entry name" value="PEROXIDASE_2"/>
    <property type="match status" value="1"/>
</dbReference>
<keyword evidence="7" id="KW-0479">Metal-binding</keyword>
<comment type="function">
    <text evidence="1">Destroys radicals which are normally produced within the cells and which are toxic to biological systems.</text>
</comment>
<dbReference type="InterPro" id="IPR002207">
    <property type="entry name" value="Peroxidase_I"/>
</dbReference>
<dbReference type="Proteomes" id="UP001648503">
    <property type="component" value="Unassembled WGS sequence"/>
</dbReference>
<dbReference type="InterPro" id="IPR002016">
    <property type="entry name" value="Haem_peroxidase"/>
</dbReference>
<dbReference type="EMBL" id="JAFCIX010000172">
    <property type="protein sequence ID" value="KAH6597005.1"/>
    <property type="molecule type" value="Genomic_DNA"/>
</dbReference>
<keyword evidence="9 13" id="KW-0560">Oxidoreductase</keyword>
<dbReference type="InterPro" id="IPR010255">
    <property type="entry name" value="Haem_peroxidase_sf"/>
</dbReference>
<name>A0ABQ8FEN0_9FUNG</name>
<dbReference type="Gene3D" id="1.10.520.10">
    <property type="match status" value="1"/>
</dbReference>
<evidence type="ECO:0000256" key="7">
    <source>
        <dbReference type="ARBA" id="ARBA00022723"/>
    </source>
</evidence>
<dbReference type="Gene3D" id="1.10.420.10">
    <property type="entry name" value="Peroxidase, domain 2"/>
    <property type="match status" value="1"/>
</dbReference>
<evidence type="ECO:0000256" key="14">
    <source>
        <dbReference type="SAM" id="MobiDB-lite"/>
    </source>
</evidence>
<keyword evidence="17" id="KW-1185">Reference proteome</keyword>
<feature type="compositionally biased region" description="Low complexity" evidence="14">
    <location>
        <begin position="40"/>
        <end position="57"/>
    </location>
</feature>
<comment type="similarity">
    <text evidence="4">Belongs to the peroxidase family. Cytochrome c peroxidase subfamily.</text>
</comment>
<dbReference type="InterPro" id="IPR019793">
    <property type="entry name" value="Peroxidases_heam-ligand_BS"/>
</dbReference>
<keyword evidence="10" id="KW-0408">Iron</keyword>
<proteinExistence type="inferred from homology"/>
<evidence type="ECO:0000256" key="3">
    <source>
        <dbReference type="ARBA" id="ARBA00004569"/>
    </source>
</evidence>
<evidence type="ECO:0000256" key="12">
    <source>
        <dbReference type="ARBA" id="ARBA00049265"/>
    </source>
</evidence>
<sequence length="370" mass="40086">MMLRSVSLLRSAALRSAVASTATARPSVLIASRVASRTLATTTSSPSSEPTNTGSETKSSGNTSALVWLSLGALAAGAGYYFYTQDDSLFASTGASKPVDYQAVYNAIAKVLEDNDYDDGSFGPVLLRLAWHAAGTYDKTLSNGGSNGSTMRFNPESTHGANAGLVHARARLEPIKKMFPGISYADLWSLAGVVAVQEMGGPTIPWRSGRVDADTSAACTPDGRLPDATQSHDHLRNIFYRMGFNDQEIVALSGAHSLGRCHTDRSGFDGPWSFSPTTFSNSYFKLLLSEKWVDRKWDGPKQAQDKATGALMMLPTDLALRDDRVFKKFVDLYAKDEAKFFEDFAKAFQKLEELGVPFKDTTPVLTFKAL</sequence>
<dbReference type="Pfam" id="PF00141">
    <property type="entry name" value="peroxidase"/>
    <property type="match status" value="1"/>
</dbReference>
<feature type="domain" description="Plant heme peroxidase family profile" evidence="15">
    <location>
        <begin position="168"/>
        <end position="356"/>
    </location>
</feature>
<dbReference type="EC" id="1.11.1.-" evidence="13"/>
<comment type="catalytic activity">
    <reaction evidence="12">
        <text>2 Fe(II)-[cytochrome c] + H2O2 + 2 H(+) = 2 Fe(III)-[cytochrome c] + 2 H2O</text>
        <dbReference type="Rhea" id="RHEA:16581"/>
        <dbReference type="Rhea" id="RHEA-COMP:10350"/>
        <dbReference type="Rhea" id="RHEA-COMP:14399"/>
        <dbReference type="ChEBI" id="CHEBI:15377"/>
        <dbReference type="ChEBI" id="CHEBI:15378"/>
        <dbReference type="ChEBI" id="CHEBI:16240"/>
        <dbReference type="ChEBI" id="CHEBI:29033"/>
        <dbReference type="ChEBI" id="CHEBI:29034"/>
        <dbReference type="EC" id="1.11.1.5"/>
    </reaction>
</comment>
<dbReference type="PANTHER" id="PTHR31356:SF58">
    <property type="entry name" value="CYTOCHROME C PEROXIDASE, MITOCHONDRIAL"/>
    <property type="match status" value="1"/>
</dbReference>
<evidence type="ECO:0000313" key="16">
    <source>
        <dbReference type="EMBL" id="KAH6597005.1"/>
    </source>
</evidence>
<dbReference type="PRINTS" id="PR00459">
    <property type="entry name" value="ASPEROXIDASE"/>
</dbReference>
<evidence type="ECO:0000256" key="5">
    <source>
        <dbReference type="ARBA" id="ARBA00022559"/>
    </source>
</evidence>
<gene>
    <name evidence="16" type="ORF">BASA50_004763</name>
</gene>